<evidence type="ECO:0000313" key="9">
    <source>
        <dbReference type="Proteomes" id="UP000199093"/>
    </source>
</evidence>
<dbReference type="PROSITE" id="PS00623">
    <property type="entry name" value="GMC_OXRED_1"/>
    <property type="match status" value="1"/>
</dbReference>
<dbReference type="Gene3D" id="3.30.410.40">
    <property type="match status" value="2"/>
</dbReference>
<feature type="binding site" evidence="5">
    <location>
        <position position="104"/>
    </location>
    <ligand>
        <name>FAD</name>
        <dbReference type="ChEBI" id="CHEBI:57692"/>
    </ligand>
</feature>
<dbReference type="SUPFAM" id="SSF51905">
    <property type="entry name" value="FAD/NAD(P)-binding domain"/>
    <property type="match status" value="1"/>
</dbReference>
<name>A0A1G8K6R0_9RHOB</name>
<keyword evidence="4 5" id="KW-0274">FAD</keyword>
<comment type="cofactor">
    <cofactor evidence="1 5">
        <name>FAD</name>
        <dbReference type="ChEBI" id="CHEBI:57692"/>
    </cofactor>
</comment>
<evidence type="ECO:0000256" key="1">
    <source>
        <dbReference type="ARBA" id="ARBA00001974"/>
    </source>
</evidence>
<comment type="similarity">
    <text evidence="2 6">Belongs to the GMC oxidoreductase family.</text>
</comment>
<dbReference type="GO" id="GO:0016614">
    <property type="term" value="F:oxidoreductase activity, acting on CH-OH group of donors"/>
    <property type="evidence" value="ECO:0007669"/>
    <property type="project" value="InterPro"/>
</dbReference>
<sequence>MAPHDMTPGPEDTVHEILIVGGGTAGCVLANRLSADPKLKVLVIEAGEDTPPGRVQPPILDSFAGLAYLNSRFLWNDLKASTDVGGSAPSAPPARLRKYEQARVLGGGSAINGQLANRGAPHDYDEWQALGASGWSWDTVLPYFRKLERDVDFDGPLHGQDGPIPISRIGEDLWPRHARAMARAFAQAGFDAVDDQNGDFVDGYFPVAISNLYDRRVSTAIGYLGYRVRARPNLTLKTDTHVTRLLIQGRRCIGVMAQGPDGIERRHLAQEVILASGALHSPAHLLRAGIGPAEDLRRLGIEVVADRPGVGRRLMDHPSVAVASFIAPEARINGVTRRHLMLGLRFSSGMGDAPQGDMAASIASKSAWHDVGSQLATVNIWVNKTYSESGSVSLRDADWRSEPRVDFDLMSDRRDLDRMKAAYRRLAAIVLSDEMQGVVSDTFPASYSDKVRQVAALTLRNKVLTGLLARLLDGPAPLRRLLFRALIVEGDPIDVLMADDAALERFIRRAAVGVWHASCSCRMGAEDDPLAVTAPDGRVYGVDGLRVVDASIFPMIPSGNTNLPTIMVAERISDLILAARRA</sequence>
<dbReference type="InterPro" id="IPR007867">
    <property type="entry name" value="GMC_OxRtase_C"/>
</dbReference>
<evidence type="ECO:0000256" key="4">
    <source>
        <dbReference type="ARBA" id="ARBA00022827"/>
    </source>
</evidence>
<feature type="binding site" evidence="5">
    <location>
        <position position="242"/>
    </location>
    <ligand>
        <name>FAD</name>
        <dbReference type="ChEBI" id="CHEBI:57692"/>
    </ligand>
</feature>
<keyword evidence="9" id="KW-1185">Reference proteome</keyword>
<dbReference type="STRING" id="555512.SAMN04487993_100463"/>
<feature type="domain" description="Glucose-methanol-choline oxidoreductase N-terminal" evidence="7">
    <location>
        <begin position="102"/>
        <end position="125"/>
    </location>
</feature>
<dbReference type="PIRSF" id="PIRSF000137">
    <property type="entry name" value="Alcohol_oxidase"/>
    <property type="match status" value="1"/>
</dbReference>
<organism evidence="8 9">
    <name type="scientific">Salipiger marinus</name>
    <dbReference type="NCBI Taxonomy" id="555512"/>
    <lineage>
        <taxon>Bacteria</taxon>
        <taxon>Pseudomonadati</taxon>
        <taxon>Pseudomonadota</taxon>
        <taxon>Alphaproteobacteria</taxon>
        <taxon>Rhodobacterales</taxon>
        <taxon>Roseobacteraceae</taxon>
        <taxon>Salipiger</taxon>
    </lineage>
</organism>
<dbReference type="EMBL" id="FNEJ01000004">
    <property type="protein sequence ID" value="SDI39128.1"/>
    <property type="molecule type" value="Genomic_DNA"/>
</dbReference>
<reference evidence="8 9" key="1">
    <citation type="submission" date="2016-10" db="EMBL/GenBank/DDBJ databases">
        <authorList>
            <person name="de Groot N.N."/>
        </authorList>
    </citation>
    <scope>NUCLEOTIDE SEQUENCE [LARGE SCALE GENOMIC DNA]</scope>
    <source>
        <strain evidence="8 9">DSM 26424</strain>
    </source>
</reference>
<dbReference type="Gene3D" id="3.50.50.60">
    <property type="entry name" value="FAD/NAD(P)-binding domain"/>
    <property type="match status" value="2"/>
</dbReference>
<dbReference type="PANTHER" id="PTHR11552">
    <property type="entry name" value="GLUCOSE-METHANOL-CHOLINE GMC OXIDOREDUCTASE"/>
    <property type="match status" value="1"/>
</dbReference>
<dbReference type="Pfam" id="PF00732">
    <property type="entry name" value="GMC_oxred_N"/>
    <property type="match status" value="1"/>
</dbReference>
<dbReference type="InterPro" id="IPR036188">
    <property type="entry name" value="FAD/NAD-bd_sf"/>
</dbReference>
<accession>A0A1G8K6R0</accession>
<dbReference type="InterPro" id="IPR012132">
    <property type="entry name" value="GMC_OxRdtase"/>
</dbReference>
<dbReference type="RefSeq" id="WP_242656645.1">
    <property type="nucleotide sequence ID" value="NZ_FNEJ01000004.1"/>
</dbReference>
<dbReference type="InterPro" id="IPR000172">
    <property type="entry name" value="GMC_OxRdtase_N"/>
</dbReference>
<protein>
    <submittedName>
        <fullName evidence="8">5-(Hydroxymethyl)furfural/furfural oxidase</fullName>
    </submittedName>
</protein>
<dbReference type="Pfam" id="PF05199">
    <property type="entry name" value="GMC_oxred_C"/>
    <property type="match status" value="1"/>
</dbReference>
<gene>
    <name evidence="8" type="ORF">SAMN04487993_100463</name>
</gene>
<proteinExistence type="inferred from homology"/>
<evidence type="ECO:0000256" key="6">
    <source>
        <dbReference type="RuleBase" id="RU003968"/>
    </source>
</evidence>
<dbReference type="Proteomes" id="UP000199093">
    <property type="component" value="Unassembled WGS sequence"/>
</dbReference>
<evidence type="ECO:0000256" key="2">
    <source>
        <dbReference type="ARBA" id="ARBA00010790"/>
    </source>
</evidence>
<keyword evidence="3 6" id="KW-0285">Flavoprotein</keyword>
<dbReference type="SUPFAM" id="SSF54373">
    <property type="entry name" value="FAD-linked reductases, C-terminal domain"/>
    <property type="match status" value="1"/>
</dbReference>
<evidence type="ECO:0000313" key="8">
    <source>
        <dbReference type="EMBL" id="SDI39128.1"/>
    </source>
</evidence>
<dbReference type="PANTHER" id="PTHR11552:SF147">
    <property type="entry name" value="CHOLINE DEHYDROGENASE, MITOCHONDRIAL"/>
    <property type="match status" value="1"/>
</dbReference>
<evidence type="ECO:0000256" key="3">
    <source>
        <dbReference type="ARBA" id="ARBA00022630"/>
    </source>
</evidence>
<dbReference type="GO" id="GO:0050660">
    <property type="term" value="F:flavin adenine dinucleotide binding"/>
    <property type="evidence" value="ECO:0007669"/>
    <property type="project" value="InterPro"/>
</dbReference>
<evidence type="ECO:0000256" key="5">
    <source>
        <dbReference type="PIRSR" id="PIRSR000137-2"/>
    </source>
</evidence>
<dbReference type="AlphaFoldDB" id="A0A1G8K6R0"/>
<evidence type="ECO:0000259" key="7">
    <source>
        <dbReference type="PROSITE" id="PS00623"/>
    </source>
</evidence>
<feature type="binding site" evidence="5">
    <location>
        <begin position="515"/>
        <end position="516"/>
    </location>
    <ligand>
        <name>FAD</name>
        <dbReference type="ChEBI" id="CHEBI:57692"/>
    </ligand>
</feature>